<dbReference type="PROSITE" id="PS51352">
    <property type="entry name" value="THIOREDOXIN_2"/>
    <property type="match status" value="1"/>
</dbReference>
<dbReference type="CDD" id="cd03019">
    <property type="entry name" value="DsbA_DsbA"/>
    <property type="match status" value="1"/>
</dbReference>
<evidence type="ECO:0000256" key="2">
    <source>
        <dbReference type="ARBA" id="ARBA00005791"/>
    </source>
</evidence>
<dbReference type="PANTHER" id="PTHR35891:SF3">
    <property type="entry name" value="THIOL:DISULFIDE INTERCHANGE PROTEIN DSBL"/>
    <property type="match status" value="1"/>
</dbReference>
<evidence type="ECO:0000256" key="9">
    <source>
        <dbReference type="SAM" id="SignalP"/>
    </source>
</evidence>
<evidence type="ECO:0000256" key="5">
    <source>
        <dbReference type="ARBA" id="ARBA00023157"/>
    </source>
</evidence>
<comment type="similarity">
    <text evidence="2">Belongs to the thioredoxin family. DsbA subfamily.</text>
</comment>
<dbReference type="AlphaFoldDB" id="A0A1Q8YJB0"/>
<keyword evidence="3 9" id="KW-0732">Signal</keyword>
<sequence length="216" mass="23610">MSMKRRTFCTATTLVAAGLASGGVLAQARAPQAGTDFTQLNKLAPVDAPAGKIEVLEFFWYNCSHCNAFEPLLAAWAQKLPSDVAFKRVPVAFQDSYLSQQRLFYALEAMGLVGQLHSRVFATIHVDRQNLVSEQAITAWIGKQGVDKALFASHFNSFTTLSKARRANQLMTAYQVEGVPALGVAGRFYTDGAMTKTMDRVLQVADFLVAEVRAGR</sequence>
<evidence type="ECO:0000313" key="12">
    <source>
        <dbReference type="Proteomes" id="UP000185911"/>
    </source>
</evidence>
<feature type="signal peptide" evidence="9">
    <location>
        <begin position="1"/>
        <end position="26"/>
    </location>
</feature>
<evidence type="ECO:0000256" key="3">
    <source>
        <dbReference type="ARBA" id="ARBA00022729"/>
    </source>
</evidence>
<organism evidence="11 12">
    <name type="scientific">Rhodoferax antarcticus ANT.BR</name>
    <dbReference type="NCBI Taxonomy" id="1111071"/>
    <lineage>
        <taxon>Bacteria</taxon>
        <taxon>Pseudomonadati</taxon>
        <taxon>Pseudomonadota</taxon>
        <taxon>Betaproteobacteria</taxon>
        <taxon>Burkholderiales</taxon>
        <taxon>Comamonadaceae</taxon>
        <taxon>Rhodoferax</taxon>
    </lineage>
</organism>
<feature type="chain" id="PRO_5012660784" description="Thiol:disulfide interchange protein" evidence="9">
    <location>
        <begin position="27"/>
        <end position="216"/>
    </location>
</feature>
<dbReference type="InterPro" id="IPR023205">
    <property type="entry name" value="DsbA/DsbL"/>
</dbReference>
<evidence type="ECO:0000256" key="1">
    <source>
        <dbReference type="ARBA" id="ARBA00004418"/>
    </source>
</evidence>
<dbReference type="SUPFAM" id="SSF52833">
    <property type="entry name" value="Thioredoxin-like"/>
    <property type="match status" value="1"/>
</dbReference>
<dbReference type="Pfam" id="PF01323">
    <property type="entry name" value="DSBA"/>
    <property type="match status" value="1"/>
</dbReference>
<comment type="caution">
    <text evidence="11">The sequence shown here is derived from an EMBL/GenBank/DDBJ whole genome shotgun (WGS) entry which is preliminary data.</text>
</comment>
<dbReference type="InterPro" id="IPR036249">
    <property type="entry name" value="Thioredoxin-like_sf"/>
</dbReference>
<dbReference type="InterPro" id="IPR050824">
    <property type="entry name" value="Thiol_disulfide_DsbA"/>
</dbReference>
<evidence type="ECO:0000256" key="8">
    <source>
        <dbReference type="PIRSR" id="PIRSR001488-1"/>
    </source>
</evidence>
<feature type="domain" description="Thioredoxin" evidence="10">
    <location>
        <begin position="24"/>
        <end position="210"/>
    </location>
</feature>
<dbReference type="PROSITE" id="PS51318">
    <property type="entry name" value="TAT"/>
    <property type="match status" value="1"/>
</dbReference>
<gene>
    <name evidence="11" type="ORF">BLL52_0671</name>
</gene>
<comment type="subcellular location">
    <subcellularLocation>
        <location evidence="1 7">Periplasm</location>
    </subcellularLocation>
</comment>
<dbReference type="GO" id="GO:0042597">
    <property type="term" value="C:periplasmic space"/>
    <property type="evidence" value="ECO:0007669"/>
    <property type="project" value="UniProtKB-SubCell"/>
</dbReference>
<name>A0A1Q8YJB0_9BURK</name>
<evidence type="ECO:0000313" key="11">
    <source>
        <dbReference type="EMBL" id="OLP08045.1"/>
    </source>
</evidence>
<feature type="disulfide bond" description="Redox-active" evidence="8">
    <location>
        <begin position="63"/>
        <end position="66"/>
    </location>
</feature>
<dbReference type="GO" id="GO:0016491">
    <property type="term" value="F:oxidoreductase activity"/>
    <property type="evidence" value="ECO:0007669"/>
    <property type="project" value="InterPro"/>
</dbReference>
<dbReference type="PANTHER" id="PTHR35891">
    <property type="entry name" value="THIOL:DISULFIDE INTERCHANGE PROTEIN DSBA"/>
    <property type="match status" value="1"/>
</dbReference>
<reference evidence="11 12" key="1">
    <citation type="submission" date="2017-01" db="EMBL/GenBank/DDBJ databases">
        <title>Genome sequence of Rhodoferax antarcticus ANT.BR, a psychrophilic purple nonsulfur bacterium from an Antarctic microbial mat.</title>
        <authorList>
            <person name="Baker J."/>
            <person name="Riester C."/>
            <person name="Skinner B."/>
            <person name="Newell A."/>
            <person name="Swingley W."/>
            <person name="Madigan M."/>
            <person name="Jung D."/>
            <person name="Asao M."/>
            <person name="Chen M."/>
            <person name="Loughlin P."/>
            <person name="Pan H."/>
            <person name="Lin S."/>
            <person name="Li N."/>
            <person name="Shaw J."/>
            <person name="Prado M."/>
            <person name="Sherman C."/>
            <person name="Li X."/>
            <person name="Tang J."/>
            <person name="Blankenship R."/>
            <person name="Zhao T."/>
            <person name="Touchman J."/>
            <person name="Sattley M."/>
        </authorList>
    </citation>
    <scope>NUCLEOTIDE SEQUENCE [LARGE SCALE GENOMIC DNA]</scope>
    <source>
        <strain evidence="11 12">ANT.BR</strain>
    </source>
</reference>
<dbReference type="Proteomes" id="UP000185911">
    <property type="component" value="Unassembled WGS sequence"/>
</dbReference>
<keyword evidence="12" id="KW-1185">Reference proteome</keyword>
<dbReference type="InterPro" id="IPR013766">
    <property type="entry name" value="Thioredoxin_domain"/>
</dbReference>
<protein>
    <recommendedName>
        <fullName evidence="7">Thiol:disulfide interchange protein</fullName>
    </recommendedName>
</protein>
<dbReference type="Gene3D" id="3.40.30.10">
    <property type="entry name" value="Glutaredoxin"/>
    <property type="match status" value="1"/>
</dbReference>
<keyword evidence="6" id="KW-0676">Redox-active center</keyword>
<dbReference type="STRING" id="81479.RA876_17335"/>
<accession>A0A1Q8YJB0</accession>
<evidence type="ECO:0000256" key="7">
    <source>
        <dbReference type="PIRNR" id="PIRNR001488"/>
    </source>
</evidence>
<evidence type="ECO:0000256" key="4">
    <source>
        <dbReference type="ARBA" id="ARBA00022764"/>
    </source>
</evidence>
<proteinExistence type="inferred from homology"/>
<evidence type="ECO:0000256" key="6">
    <source>
        <dbReference type="ARBA" id="ARBA00023284"/>
    </source>
</evidence>
<dbReference type="InterPro" id="IPR006311">
    <property type="entry name" value="TAT_signal"/>
</dbReference>
<evidence type="ECO:0000259" key="10">
    <source>
        <dbReference type="PROSITE" id="PS51352"/>
    </source>
</evidence>
<keyword evidence="4 7" id="KW-0574">Periplasm</keyword>
<dbReference type="InterPro" id="IPR001853">
    <property type="entry name" value="DSBA-like_thioredoxin_dom"/>
</dbReference>
<dbReference type="EMBL" id="MSYM01000006">
    <property type="protein sequence ID" value="OLP08045.1"/>
    <property type="molecule type" value="Genomic_DNA"/>
</dbReference>
<keyword evidence="5 7" id="KW-1015">Disulfide bond</keyword>
<dbReference type="PIRSF" id="PIRSF001488">
    <property type="entry name" value="Tdi_protein"/>
    <property type="match status" value="1"/>
</dbReference>